<feature type="domain" description="LamG-like jellyroll fold" evidence="3">
    <location>
        <begin position="32"/>
        <end position="170"/>
    </location>
</feature>
<accession>A0ABM8EIP4</accession>
<dbReference type="SUPFAM" id="SSF49899">
    <property type="entry name" value="Concanavalin A-like lectins/glucanases"/>
    <property type="match status" value="2"/>
</dbReference>
<sequence length="763" mass="79245">MFAPGKLGQAFSFDGTGQYVAMPNSSTLDIFGTHAVAFWVKPVANPASGKSFYLVNKWTGGQEDKRVTIDSDGKVHYFLFGTSASAGVTSATAVQTNVWTHVVATYDGANMKIYLNGVLDASVAASGDVLDSTGPLSLGYNPLRVSEGLEEPFTGQLDEVGWYNQTLSASEVSLLANMVPDAFSFTARTGMPLNVAIFSNPVTVTGITAPTVISITNGDYSVSTDNGATWGDWTNISGTIAVNSQVRVRLTSSATAATQTSATLTIGAVSGVFNVTTAAAGDPIVTVNGLGLVSWWQAENNANDTLNGNDGLINNTQSVTVAENQTAILSCGTGSTITSFTSVYGADPKWVNCGSCETGSSSCSVTYSNTICGDPYPGHVKQGVLSIVCDDAFAPGKAGQAFNSPAQNISVPHSSSLNISGAHTVAFWVKLAEKPASGKSFYLVNKWTDGNEDKLVSIDSDGRVHYYLLGTSASAEVRSATALQTGVWTHIVATYDGAALKIYLNGVLDVSLAASVNVANSTGKLYFGYNPGRVSQGSEVPFYGQLDELLWYNRALSATEIPAMMENYTYTLTVSVSGNGGGTITSAPQGADPVGVACTSGTCTTTYPYNTPVALTATLDPITTFGSWSGDCSGSGACGFTMNSDRTVSATLAQAPLAMNKTYNNKTYATLADALNDTDRAAFSGDELLLLGTTYDGAVSLNKGFILNGGWNAAYLGLSGLPTILNGGLIFQSGDSTLKGVNVNGLLTIQGGSLEVDDVTIGR</sequence>
<proteinExistence type="predicted"/>
<dbReference type="Gene3D" id="2.60.120.200">
    <property type="match status" value="2"/>
</dbReference>
<dbReference type="InterPro" id="IPR013320">
    <property type="entry name" value="ConA-like_dom_sf"/>
</dbReference>
<dbReference type="Pfam" id="PF13385">
    <property type="entry name" value="Laminin_G_3"/>
    <property type="match status" value="2"/>
</dbReference>
<dbReference type="PANTHER" id="PTHR42535">
    <property type="entry name" value="OOKINETE PROTEIN, PUTATIVE-RELATED"/>
    <property type="match status" value="1"/>
</dbReference>
<feature type="domain" description="LamG-like jellyroll fold" evidence="3">
    <location>
        <begin position="421"/>
        <end position="559"/>
    </location>
</feature>
<evidence type="ECO:0000313" key="4">
    <source>
        <dbReference type="EMBL" id="BDV42298.1"/>
    </source>
</evidence>
<evidence type="ECO:0000313" key="5">
    <source>
        <dbReference type="Proteomes" id="UP001317705"/>
    </source>
</evidence>
<keyword evidence="5" id="KW-1185">Reference proteome</keyword>
<organism evidence="4 5">
    <name type="scientific">Geotalea uraniireducens</name>
    <dbReference type="NCBI Taxonomy" id="351604"/>
    <lineage>
        <taxon>Bacteria</taxon>
        <taxon>Pseudomonadati</taxon>
        <taxon>Thermodesulfobacteriota</taxon>
        <taxon>Desulfuromonadia</taxon>
        <taxon>Geobacterales</taxon>
        <taxon>Geobacteraceae</taxon>
        <taxon>Geotalea</taxon>
    </lineage>
</organism>
<evidence type="ECO:0000259" key="3">
    <source>
        <dbReference type="SMART" id="SM00560"/>
    </source>
</evidence>
<dbReference type="PANTHER" id="PTHR42535:SF2">
    <property type="entry name" value="CHROMOSOME UNDETERMINED SCAFFOLD_146, WHOLE GENOME SHOTGUN SEQUENCE"/>
    <property type="match status" value="1"/>
</dbReference>
<dbReference type="InterPro" id="IPR006558">
    <property type="entry name" value="LamG-like"/>
</dbReference>
<keyword evidence="2" id="KW-1015">Disulfide bond</keyword>
<gene>
    <name evidence="4" type="ORF">GURASL_12210</name>
</gene>
<keyword evidence="1" id="KW-0732">Signal</keyword>
<dbReference type="EMBL" id="AP027151">
    <property type="protein sequence ID" value="BDV42298.1"/>
    <property type="molecule type" value="Genomic_DNA"/>
</dbReference>
<dbReference type="Proteomes" id="UP001317705">
    <property type="component" value="Chromosome"/>
</dbReference>
<evidence type="ECO:0000256" key="1">
    <source>
        <dbReference type="ARBA" id="ARBA00022729"/>
    </source>
</evidence>
<dbReference type="SMART" id="SM00560">
    <property type="entry name" value="LamGL"/>
    <property type="match status" value="2"/>
</dbReference>
<name>A0ABM8EIP4_9BACT</name>
<evidence type="ECO:0000256" key="2">
    <source>
        <dbReference type="ARBA" id="ARBA00023157"/>
    </source>
</evidence>
<reference evidence="4 5" key="1">
    <citation type="submission" date="2022-12" db="EMBL/GenBank/DDBJ databases">
        <title>Polyphasic characterization of Geotalea uranireducens NIT-SL11 newly isolated from a complex of sewage sludge and microbially reduced graphene oxide.</title>
        <authorList>
            <person name="Xie L."/>
            <person name="Yoshida N."/>
            <person name="Meng L."/>
        </authorList>
    </citation>
    <scope>NUCLEOTIDE SEQUENCE [LARGE SCALE GENOMIC DNA]</scope>
    <source>
        <strain evidence="4 5">NIT-SL11</strain>
    </source>
</reference>
<protein>
    <recommendedName>
        <fullName evidence="3">LamG-like jellyroll fold domain-containing protein</fullName>
    </recommendedName>
</protein>